<dbReference type="InterPro" id="IPR011049">
    <property type="entry name" value="Serralysin-like_metalloprot_C"/>
</dbReference>
<evidence type="ECO:0000256" key="1">
    <source>
        <dbReference type="ARBA" id="ARBA00004613"/>
    </source>
</evidence>
<dbReference type="InterPro" id="IPR050557">
    <property type="entry name" value="RTX_toxin/Mannuronan_C5-epim"/>
</dbReference>
<dbReference type="GO" id="GO:0005576">
    <property type="term" value="C:extracellular region"/>
    <property type="evidence" value="ECO:0007669"/>
    <property type="project" value="UniProtKB-SubCell"/>
</dbReference>
<dbReference type="RefSeq" id="WP_127000307.1">
    <property type="nucleotide sequence ID" value="NZ_CP173194.1"/>
</dbReference>
<evidence type="ECO:0008006" key="5">
    <source>
        <dbReference type="Google" id="ProtNLM"/>
    </source>
</evidence>
<comment type="caution">
    <text evidence="3">The sequence shown here is derived from an EMBL/GenBank/DDBJ whole genome shotgun (WGS) entry which is preliminary data.</text>
</comment>
<protein>
    <recommendedName>
        <fullName evidence="5">Calcium-binding protein</fullName>
    </recommendedName>
</protein>
<dbReference type="EMBL" id="RZIJ01000014">
    <property type="protein sequence ID" value="RUQ68492.1"/>
    <property type="molecule type" value="Genomic_DNA"/>
</dbReference>
<dbReference type="PROSITE" id="PS00330">
    <property type="entry name" value="HEMOLYSIN_CALCIUM"/>
    <property type="match status" value="1"/>
</dbReference>
<sequence length="394" mass="40550">MTTIIAGGRYAINTDSINVSSLLSGTIAYTASNAIVVTYGPGYQTEFYGTFGYSAAGLPNSGTLNAIRDVYAGEVNYSISGMSIPTSTFMSWVNSGAASIARNTILSGADTLAGSSLNDTLRGYSGNDTIYGGDGNDLLDGGDGVNYIDGGAGVDTVVRSAWKSSSTAVAYNGYVYVGDSSGYDKTAGVEYIRYYDQTVSTTTVAAFDPFAYLAANRDLAAAFGTNGDAAIAHYMSSGARERRSTSFDGLAYIAANPDLAAAFGTNTTAATQHYITSGRIEGRSTSFNATSYLAANPDLIGVFGTNTTAATQHYITSGRIEGRSTSFNAAAYLARNPDLQKAVGSSELAAATHYVTSGYREGRSALPLAATTTRTADATLLTSSASGALASAGL</sequence>
<keyword evidence="4" id="KW-1185">Reference proteome</keyword>
<dbReference type="Proteomes" id="UP000280346">
    <property type="component" value="Unassembled WGS sequence"/>
</dbReference>
<proteinExistence type="predicted"/>
<gene>
    <name evidence="3" type="ORF">EJ913_17850</name>
</gene>
<keyword evidence="2" id="KW-0964">Secreted</keyword>
<dbReference type="Gene3D" id="2.150.10.10">
    <property type="entry name" value="Serralysin-like metalloprotease, C-terminal"/>
    <property type="match status" value="1"/>
</dbReference>
<dbReference type="Pfam" id="PF00353">
    <property type="entry name" value="HemolysinCabind"/>
    <property type="match status" value="1"/>
</dbReference>
<accession>A0A3S1CFY6</accession>
<dbReference type="PANTHER" id="PTHR38340:SF1">
    <property type="entry name" value="S-LAYER PROTEIN"/>
    <property type="match status" value="1"/>
</dbReference>
<dbReference type="PANTHER" id="PTHR38340">
    <property type="entry name" value="S-LAYER PROTEIN"/>
    <property type="match status" value="1"/>
</dbReference>
<dbReference type="AlphaFoldDB" id="A0A3S1CFY6"/>
<dbReference type="PRINTS" id="PR00313">
    <property type="entry name" value="CABNDNGRPT"/>
</dbReference>
<dbReference type="InterPro" id="IPR018511">
    <property type="entry name" value="Hemolysin-typ_Ca-bd_CS"/>
</dbReference>
<organism evidence="3 4">
    <name type="scientific">Azospirillum doebereinerae</name>
    <dbReference type="NCBI Taxonomy" id="92933"/>
    <lineage>
        <taxon>Bacteria</taxon>
        <taxon>Pseudomonadati</taxon>
        <taxon>Pseudomonadota</taxon>
        <taxon>Alphaproteobacteria</taxon>
        <taxon>Rhodospirillales</taxon>
        <taxon>Azospirillaceae</taxon>
        <taxon>Azospirillum</taxon>
    </lineage>
</organism>
<evidence type="ECO:0000256" key="2">
    <source>
        <dbReference type="ARBA" id="ARBA00022525"/>
    </source>
</evidence>
<evidence type="ECO:0000313" key="3">
    <source>
        <dbReference type="EMBL" id="RUQ68492.1"/>
    </source>
</evidence>
<dbReference type="SUPFAM" id="SSF51120">
    <property type="entry name" value="beta-Roll"/>
    <property type="match status" value="1"/>
</dbReference>
<evidence type="ECO:0000313" key="4">
    <source>
        <dbReference type="Proteomes" id="UP000280346"/>
    </source>
</evidence>
<dbReference type="InterPro" id="IPR001343">
    <property type="entry name" value="Hemolysn_Ca-bd"/>
</dbReference>
<dbReference type="GO" id="GO:0005509">
    <property type="term" value="F:calcium ion binding"/>
    <property type="evidence" value="ECO:0007669"/>
    <property type="project" value="InterPro"/>
</dbReference>
<reference evidence="3 4" key="1">
    <citation type="submission" date="2018-12" db="EMBL/GenBank/DDBJ databases">
        <authorList>
            <person name="Yang Y."/>
        </authorList>
    </citation>
    <scope>NUCLEOTIDE SEQUENCE [LARGE SCALE GENOMIC DNA]</scope>
    <source>
        <strain evidence="3 4">GSF71</strain>
    </source>
</reference>
<name>A0A3S1CFY6_9PROT</name>
<dbReference type="OrthoDB" id="7299477at2"/>
<comment type="subcellular location">
    <subcellularLocation>
        <location evidence="1">Secreted</location>
    </subcellularLocation>
</comment>